<comment type="caution">
    <text evidence="1">The sequence shown here is derived from an EMBL/GenBank/DDBJ whole genome shotgun (WGS) entry which is preliminary data.</text>
</comment>
<accession>A0A9R1W9N2</accession>
<dbReference type="Proteomes" id="UP000235145">
    <property type="component" value="Unassembled WGS sequence"/>
</dbReference>
<keyword evidence="2" id="KW-1185">Reference proteome</keyword>
<proteinExistence type="predicted"/>
<gene>
    <name evidence="1" type="ORF">LSAT_V11C200090870</name>
</gene>
<evidence type="ECO:0000313" key="2">
    <source>
        <dbReference type="Proteomes" id="UP000235145"/>
    </source>
</evidence>
<dbReference type="EMBL" id="NBSK02000002">
    <property type="protein sequence ID" value="KAJ0219768.1"/>
    <property type="molecule type" value="Genomic_DNA"/>
</dbReference>
<dbReference type="AlphaFoldDB" id="A0A9R1W9N2"/>
<sequence>MGLRYVFFFESFTFDYFGNDLPMNRELYFAGKYIFGSPESNQELAVVSLNSTIFGCNLKVHNCETKSTGGEHMKTSRSELQEASLQLLMFSLSIGGELATTPT</sequence>
<reference evidence="1 2" key="1">
    <citation type="journal article" date="2017" name="Nat. Commun.">
        <title>Genome assembly with in vitro proximity ligation data and whole-genome triplication in lettuce.</title>
        <authorList>
            <person name="Reyes-Chin-Wo S."/>
            <person name="Wang Z."/>
            <person name="Yang X."/>
            <person name="Kozik A."/>
            <person name="Arikit S."/>
            <person name="Song C."/>
            <person name="Xia L."/>
            <person name="Froenicke L."/>
            <person name="Lavelle D.O."/>
            <person name="Truco M.J."/>
            <person name="Xia R."/>
            <person name="Zhu S."/>
            <person name="Xu C."/>
            <person name="Xu H."/>
            <person name="Xu X."/>
            <person name="Cox K."/>
            <person name="Korf I."/>
            <person name="Meyers B.C."/>
            <person name="Michelmore R.W."/>
        </authorList>
    </citation>
    <scope>NUCLEOTIDE SEQUENCE [LARGE SCALE GENOMIC DNA]</scope>
    <source>
        <strain evidence="2">cv. Salinas</strain>
        <tissue evidence="1">Seedlings</tissue>
    </source>
</reference>
<evidence type="ECO:0000313" key="1">
    <source>
        <dbReference type="EMBL" id="KAJ0219768.1"/>
    </source>
</evidence>
<name>A0A9R1W9N2_LACSA</name>
<organism evidence="1 2">
    <name type="scientific">Lactuca sativa</name>
    <name type="common">Garden lettuce</name>
    <dbReference type="NCBI Taxonomy" id="4236"/>
    <lineage>
        <taxon>Eukaryota</taxon>
        <taxon>Viridiplantae</taxon>
        <taxon>Streptophyta</taxon>
        <taxon>Embryophyta</taxon>
        <taxon>Tracheophyta</taxon>
        <taxon>Spermatophyta</taxon>
        <taxon>Magnoliopsida</taxon>
        <taxon>eudicotyledons</taxon>
        <taxon>Gunneridae</taxon>
        <taxon>Pentapetalae</taxon>
        <taxon>asterids</taxon>
        <taxon>campanulids</taxon>
        <taxon>Asterales</taxon>
        <taxon>Asteraceae</taxon>
        <taxon>Cichorioideae</taxon>
        <taxon>Cichorieae</taxon>
        <taxon>Lactucinae</taxon>
        <taxon>Lactuca</taxon>
    </lineage>
</organism>
<protein>
    <submittedName>
        <fullName evidence="1">Uncharacterized protein</fullName>
    </submittedName>
</protein>